<reference evidence="14" key="1">
    <citation type="journal article" date="2019" name="Int. J. Syst. Evol. Microbiol.">
        <title>The Global Catalogue of Microorganisms (GCM) 10K type strain sequencing project: providing services to taxonomists for standard genome sequencing and annotation.</title>
        <authorList>
            <consortium name="The Broad Institute Genomics Platform"/>
            <consortium name="The Broad Institute Genome Sequencing Center for Infectious Disease"/>
            <person name="Wu L."/>
            <person name="Ma J."/>
        </authorList>
    </citation>
    <scope>NUCLEOTIDE SEQUENCE [LARGE SCALE GENOMIC DNA]</scope>
    <source>
        <strain evidence="14">KCTC 42986</strain>
    </source>
</reference>
<evidence type="ECO:0000313" key="13">
    <source>
        <dbReference type="EMBL" id="MFC3107158.1"/>
    </source>
</evidence>
<dbReference type="PANTHER" id="PTHR34501:SF9">
    <property type="entry name" value="MAJOR OUTER MEMBRANE PROTEIN P.IA"/>
    <property type="match status" value="1"/>
</dbReference>
<evidence type="ECO:0000256" key="7">
    <source>
        <dbReference type="ARBA" id="ARBA00023065"/>
    </source>
</evidence>
<feature type="chain" id="PRO_5045966156" evidence="11">
    <location>
        <begin position="21"/>
        <end position="366"/>
    </location>
</feature>
<dbReference type="InterPro" id="IPR001702">
    <property type="entry name" value="Porin_Gram-ve"/>
</dbReference>
<evidence type="ECO:0000256" key="10">
    <source>
        <dbReference type="ARBA" id="ARBA00023237"/>
    </source>
</evidence>
<accession>A0ABV7EZ25</accession>
<dbReference type="InterPro" id="IPR023614">
    <property type="entry name" value="Porin_dom_sf"/>
</dbReference>
<keyword evidence="10" id="KW-0998">Cell outer membrane</keyword>
<feature type="domain" description="Porin" evidence="12">
    <location>
        <begin position="7"/>
        <end position="339"/>
    </location>
</feature>
<dbReference type="CDD" id="cd00342">
    <property type="entry name" value="gram_neg_porins"/>
    <property type="match status" value="1"/>
</dbReference>
<keyword evidence="5" id="KW-0812">Transmembrane</keyword>
<dbReference type="Pfam" id="PF13609">
    <property type="entry name" value="Porin_4"/>
    <property type="match status" value="1"/>
</dbReference>
<keyword evidence="7" id="KW-0406">Ion transport</keyword>
<dbReference type="InterPro" id="IPR033900">
    <property type="entry name" value="Gram_neg_porin_domain"/>
</dbReference>
<keyword evidence="6 11" id="KW-0732">Signal</keyword>
<dbReference type="InterPro" id="IPR050298">
    <property type="entry name" value="Gram-neg_bact_OMP"/>
</dbReference>
<evidence type="ECO:0000256" key="8">
    <source>
        <dbReference type="ARBA" id="ARBA00023114"/>
    </source>
</evidence>
<comment type="subcellular location">
    <subcellularLocation>
        <location evidence="1">Cell outer membrane</location>
        <topology evidence="1">Multi-pass membrane protein</topology>
    </subcellularLocation>
</comment>
<dbReference type="Proteomes" id="UP001595530">
    <property type="component" value="Unassembled WGS sequence"/>
</dbReference>
<evidence type="ECO:0000256" key="9">
    <source>
        <dbReference type="ARBA" id="ARBA00023136"/>
    </source>
</evidence>
<evidence type="ECO:0000256" key="6">
    <source>
        <dbReference type="ARBA" id="ARBA00022729"/>
    </source>
</evidence>
<dbReference type="PRINTS" id="PR00182">
    <property type="entry name" value="ECOLNEIPORIN"/>
</dbReference>
<dbReference type="SUPFAM" id="SSF56935">
    <property type="entry name" value="Porins"/>
    <property type="match status" value="1"/>
</dbReference>
<gene>
    <name evidence="13" type="ORF">ACFOFO_04125</name>
</gene>
<keyword evidence="9" id="KW-0472">Membrane</keyword>
<keyword evidence="8" id="KW-0626">Porin</keyword>
<keyword evidence="14" id="KW-1185">Reference proteome</keyword>
<name>A0ABV7EZ25_9BURK</name>
<evidence type="ECO:0000256" key="2">
    <source>
        <dbReference type="ARBA" id="ARBA00011233"/>
    </source>
</evidence>
<evidence type="ECO:0000256" key="1">
    <source>
        <dbReference type="ARBA" id="ARBA00004571"/>
    </source>
</evidence>
<proteinExistence type="predicted"/>
<comment type="subunit">
    <text evidence="2">Homotrimer.</text>
</comment>
<evidence type="ECO:0000313" key="14">
    <source>
        <dbReference type="Proteomes" id="UP001595530"/>
    </source>
</evidence>
<evidence type="ECO:0000259" key="12">
    <source>
        <dbReference type="Pfam" id="PF13609"/>
    </source>
</evidence>
<protein>
    <submittedName>
        <fullName evidence="13">Porin</fullName>
    </submittedName>
</protein>
<dbReference type="RefSeq" id="WP_390330911.1">
    <property type="nucleotide sequence ID" value="NZ_JBHRTP010000008.1"/>
</dbReference>
<comment type="caution">
    <text evidence="13">The sequence shown here is derived from an EMBL/GenBank/DDBJ whole genome shotgun (WGS) entry which is preliminary data.</text>
</comment>
<keyword evidence="3" id="KW-0813">Transport</keyword>
<sequence length="366" mass="37493">MKKSLVAIAVLSAFSGIASAQSSVSIYGIVDAGIVNERGGVADSVTKLTSGVASASRLGFRGTEDLGGGLSANFVLESGVKIDTGESDVAGSIFNRQAFVGLKNGFGAVTLGRQYTPLYLTVSTVADPFGAGYAGSAKNLFPTAGNNTRTSNTILYTSPNVSGFSGELAYGLGEQAGSNSAGRQFGAAFAYANGPLNVRLAYNNRNSDITAAAGVAAVPAVAASSKDIGRNTLLAANYNFGVAKAFLAYGIDKGTNSAALPNTTNPFGGVKPTASTDSRDFLVGVAVPFGASTILASYIRKDDKTSLNQDADQWALGYTYALSTRTSLYSSYARIKNKNGAGYTVGNNAEVGTGDKAFNLGVRHSF</sequence>
<organism evidence="13 14">
    <name type="scientific">Undibacterium arcticum</name>
    <dbReference type="NCBI Taxonomy" id="1762892"/>
    <lineage>
        <taxon>Bacteria</taxon>
        <taxon>Pseudomonadati</taxon>
        <taxon>Pseudomonadota</taxon>
        <taxon>Betaproteobacteria</taxon>
        <taxon>Burkholderiales</taxon>
        <taxon>Oxalobacteraceae</taxon>
        <taxon>Undibacterium</taxon>
    </lineage>
</organism>
<dbReference type="EMBL" id="JBHRTP010000008">
    <property type="protein sequence ID" value="MFC3107158.1"/>
    <property type="molecule type" value="Genomic_DNA"/>
</dbReference>
<evidence type="ECO:0000256" key="4">
    <source>
        <dbReference type="ARBA" id="ARBA00022452"/>
    </source>
</evidence>
<dbReference type="InterPro" id="IPR002299">
    <property type="entry name" value="Porin_Neis"/>
</dbReference>
<dbReference type="PANTHER" id="PTHR34501">
    <property type="entry name" value="PROTEIN YDDL-RELATED"/>
    <property type="match status" value="1"/>
</dbReference>
<dbReference type="PRINTS" id="PR00184">
    <property type="entry name" value="NEISSPPORIN"/>
</dbReference>
<feature type="signal peptide" evidence="11">
    <location>
        <begin position="1"/>
        <end position="20"/>
    </location>
</feature>
<keyword evidence="4" id="KW-1134">Transmembrane beta strand</keyword>
<evidence type="ECO:0000256" key="11">
    <source>
        <dbReference type="SAM" id="SignalP"/>
    </source>
</evidence>
<evidence type="ECO:0000256" key="3">
    <source>
        <dbReference type="ARBA" id="ARBA00022448"/>
    </source>
</evidence>
<dbReference type="Gene3D" id="2.40.160.10">
    <property type="entry name" value="Porin"/>
    <property type="match status" value="1"/>
</dbReference>
<evidence type="ECO:0000256" key="5">
    <source>
        <dbReference type="ARBA" id="ARBA00022692"/>
    </source>
</evidence>